<evidence type="ECO:0000256" key="1">
    <source>
        <dbReference type="SAM" id="MobiDB-lite"/>
    </source>
</evidence>
<comment type="caution">
    <text evidence="2">The sequence shown here is derived from an EMBL/GenBank/DDBJ whole genome shotgun (WGS) entry which is preliminary data.</text>
</comment>
<name>G2GLC3_9ACTN</name>
<feature type="compositionally biased region" description="Basic and acidic residues" evidence="1">
    <location>
        <begin position="23"/>
        <end position="39"/>
    </location>
</feature>
<dbReference type="AlphaFoldDB" id="G2GLC3"/>
<keyword evidence="3" id="KW-1185">Reference proteome</keyword>
<proteinExistence type="predicted"/>
<evidence type="ECO:0000313" key="2">
    <source>
        <dbReference type="EMBL" id="EGX55692.1"/>
    </source>
</evidence>
<sequence>MGDSSSVAERSMADGVGSGGRPAEPRCTRRASDGRRAEVDGAGPVPVVEVRETRRGGAADRYDALSGRELIPRSPT</sequence>
<accession>G2GLC3</accession>
<reference evidence="2 3" key="1">
    <citation type="submission" date="2011-08" db="EMBL/GenBank/DDBJ databases">
        <authorList>
            <person name="Lin Y."/>
            <person name="Hao X."/>
            <person name="Johnstone L."/>
            <person name="Miller S.J."/>
            <person name="Wei G."/>
            <person name="Rensing C."/>
        </authorList>
    </citation>
    <scope>NUCLEOTIDE SEQUENCE [LARGE SCALE GENOMIC DNA]</scope>
    <source>
        <strain evidence="2 3">K42</strain>
    </source>
</reference>
<gene>
    <name evidence="2" type="ORF">SZN_31594</name>
</gene>
<feature type="region of interest" description="Disordered" evidence="1">
    <location>
        <begin position="1"/>
        <end position="76"/>
    </location>
</feature>
<evidence type="ECO:0000313" key="3">
    <source>
        <dbReference type="Proteomes" id="UP000004217"/>
    </source>
</evidence>
<feature type="compositionally biased region" description="Basic and acidic residues" evidence="1">
    <location>
        <begin position="49"/>
        <end position="63"/>
    </location>
</feature>
<organism evidence="2 3">
    <name type="scientific">Streptomyces zinciresistens K42</name>
    <dbReference type="NCBI Taxonomy" id="700597"/>
    <lineage>
        <taxon>Bacteria</taxon>
        <taxon>Bacillati</taxon>
        <taxon>Actinomycetota</taxon>
        <taxon>Actinomycetes</taxon>
        <taxon>Kitasatosporales</taxon>
        <taxon>Streptomycetaceae</taxon>
        <taxon>Streptomyces</taxon>
    </lineage>
</organism>
<protein>
    <submittedName>
        <fullName evidence="2">Uncharacterized protein</fullName>
    </submittedName>
</protein>
<dbReference type="EMBL" id="AGBF01000202">
    <property type="protein sequence ID" value="EGX55692.1"/>
    <property type="molecule type" value="Genomic_DNA"/>
</dbReference>
<dbReference type="Proteomes" id="UP000004217">
    <property type="component" value="Unassembled WGS sequence"/>
</dbReference>